<organism evidence="5 6">
    <name type="scientific">Otolemur garnettii</name>
    <name type="common">Small-eared galago</name>
    <name type="synonym">Garnett's greater bushbaby</name>
    <dbReference type="NCBI Taxonomy" id="30611"/>
    <lineage>
        <taxon>Eukaryota</taxon>
        <taxon>Metazoa</taxon>
        <taxon>Chordata</taxon>
        <taxon>Craniata</taxon>
        <taxon>Vertebrata</taxon>
        <taxon>Euteleostomi</taxon>
        <taxon>Mammalia</taxon>
        <taxon>Eutheria</taxon>
        <taxon>Euarchontoglires</taxon>
        <taxon>Primates</taxon>
        <taxon>Strepsirrhini</taxon>
        <taxon>Lorisiformes</taxon>
        <taxon>Galagidae</taxon>
        <taxon>Otolemur</taxon>
    </lineage>
</organism>
<keyword evidence="6" id="KW-1185">Reference proteome</keyword>
<dbReference type="PANTHER" id="PTHR14455:SF0">
    <property type="entry name" value="S100P-BINDING PROTEIN"/>
    <property type="match status" value="1"/>
</dbReference>
<keyword evidence="3" id="KW-0539">Nucleus</keyword>
<evidence type="ECO:0000256" key="3">
    <source>
        <dbReference type="ARBA" id="ARBA00023242"/>
    </source>
</evidence>
<evidence type="ECO:0000313" key="6">
    <source>
        <dbReference type="Proteomes" id="UP000005225"/>
    </source>
</evidence>
<dbReference type="Ensembl" id="ENSOGAT00000029490.1">
    <property type="protein sequence ID" value="ENSOGAP00000021742.1"/>
    <property type="gene ID" value="ENSOGAG00000025364.1"/>
</dbReference>
<reference evidence="6" key="1">
    <citation type="submission" date="2011-03" db="EMBL/GenBank/DDBJ databases">
        <title>Version 3 of the genome sequence of Otolemur garnettii (Bushbaby).</title>
        <authorList>
            <consortium name="The Broad Institute Genome Sequencing Platform"/>
            <person name="Di Palma F."/>
            <person name="Johnson J."/>
            <person name="Lander E.S."/>
            <person name="Lindblad-Toh K."/>
            <person name="Jaffe D.B."/>
            <person name="Gnerre S."/>
            <person name="MacCallum I."/>
            <person name="Przybylski D."/>
            <person name="Ribeiro F.J."/>
            <person name="Burton J.N."/>
            <person name="Walker B.J."/>
            <person name="Sharpe T."/>
            <person name="Hall G."/>
        </authorList>
    </citation>
    <scope>NUCLEOTIDE SEQUENCE [LARGE SCALE GENOMIC DNA]</scope>
</reference>
<dbReference type="Pfam" id="PF15427">
    <property type="entry name" value="S100PBPR"/>
    <property type="match status" value="1"/>
</dbReference>
<evidence type="ECO:0000256" key="2">
    <source>
        <dbReference type="ARBA" id="ARBA00020595"/>
    </source>
</evidence>
<dbReference type="InParanoid" id="H0Y049"/>
<evidence type="ECO:0000313" key="5">
    <source>
        <dbReference type="Ensembl" id="ENSOGAP00000021742.1"/>
    </source>
</evidence>
<feature type="compositionally biased region" description="Polar residues" evidence="4">
    <location>
        <begin position="215"/>
        <end position="237"/>
    </location>
</feature>
<protein>
    <recommendedName>
        <fullName evidence="2">S100P-binding protein</fullName>
    </recommendedName>
</protein>
<dbReference type="InterPro" id="IPR026097">
    <property type="entry name" value="S100PBP"/>
</dbReference>
<dbReference type="GeneTree" id="ENSGT00390000007209"/>
<accession>H0Y049</accession>
<sequence>MPSGRSSATSLLPKDNDKFSWDILDDSFLDLSDGEEDDGHYSYTEEEIKELLKFDEPSFVVKGERGIQTLLDTPQKKNLLYSLGPVAETSGFKLPQLSTSVGHGPTPLNRLSAVEKNLVKVTVAPFNPAVCDAVLDKDQTDSSKDTEKSSSLGEKLREDGLSSNESKLCTDCDGISPSNSAWERPSLSSTSNNIFQQSVSDKAMPNSEKPIPAFSQISDHSETPNVGSSWRNGGSHESSGEMKFPVSSSSNKYVLDMDSGKMKGKEKRLGKVIPALQIKTRTNIPTFSQNLEQQKQICLRSVIAPIEDPKDSDQGPWKELYTLVKVHHMQNPKWQHPSDLTMRLAQWVDRNMRSYHHFQRLPNLSHP</sequence>
<dbReference type="AlphaFoldDB" id="H0Y049"/>
<dbReference type="EMBL" id="AAQR03095637">
    <property type="status" value="NOT_ANNOTATED_CDS"/>
    <property type="molecule type" value="Genomic_DNA"/>
</dbReference>
<evidence type="ECO:0000256" key="1">
    <source>
        <dbReference type="ARBA" id="ARBA00004123"/>
    </source>
</evidence>
<dbReference type="GO" id="GO:0005634">
    <property type="term" value="C:nucleus"/>
    <property type="evidence" value="ECO:0007669"/>
    <property type="project" value="UniProtKB-SubCell"/>
</dbReference>
<dbReference type="GO" id="GO:0048306">
    <property type="term" value="F:calcium-dependent protein binding"/>
    <property type="evidence" value="ECO:0007669"/>
    <property type="project" value="InterPro"/>
</dbReference>
<comment type="subcellular location">
    <subcellularLocation>
        <location evidence="1">Nucleus</location>
    </subcellularLocation>
</comment>
<proteinExistence type="predicted"/>
<reference evidence="5" key="3">
    <citation type="submission" date="2025-09" db="UniProtKB">
        <authorList>
            <consortium name="Ensembl"/>
        </authorList>
    </citation>
    <scope>IDENTIFICATION</scope>
</reference>
<dbReference type="Proteomes" id="UP000005225">
    <property type="component" value="Unassembled WGS sequence"/>
</dbReference>
<dbReference type="HOGENOM" id="CLU_064425_0_0_1"/>
<dbReference type="PANTHER" id="PTHR14455">
    <property type="entry name" value="ASKOPOS"/>
    <property type="match status" value="1"/>
</dbReference>
<dbReference type="STRING" id="30611.ENSOGAP00000021742"/>
<feature type="compositionally biased region" description="Polar residues" evidence="4">
    <location>
        <begin position="176"/>
        <end position="200"/>
    </location>
</feature>
<dbReference type="eggNOG" id="ENOG502S5YT">
    <property type="taxonomic scope" value="Eukaryota"/>
</dbReference>
<feature type="compositionally biased region" description="Basic and acidic residues" evidence="4">
    <location>
        <begin position="137"/>
        <end position="160"/>
    </location>
</feature>
<feature type="region of interest" description="Disordered" evidence="4">
    <location>
        <begin position="137"/>
        <end position="247"/>
    </location>
</feature>
<name>H0Y049_OTOGA</name>
<evidence type="ECO:0000256" key="4">
    <source>
        <dbReference type="SAM" id="MobiDB-lite"/>
    </source>
</evidence>
<reference evidence="5" key="2">
    <citation type="submission" date="2025-08" db="UniProtKB">
        <authorList>
            <consortium name="Ensembl"/>
        </authorList>
    </citation>
    <scope>IDENTIFICATION</scope>
</reference>
<dbReference type="OMA" id="CALIDQV"/>